<dbReference type="Proteomes" id="UP000186260">
    <property type="component" value="Chromosome"/>
</dbReference>
<gene>
    <name evidence="1" type="ORF">BVL65_02805</name>
</gene>
<evidence type="ECO:0000313" key="2">
    <source>
        <dbReference type="Proteomes" id="UP000186260"/>
    </source>
</evidence>
<protein>
    <submittedName>
        <fullName evidence="1">Uncharacterized protein</fullName>
    </submittedName>
</protein>
<proteinExistence type="predicted"/>
<organism evidence="1 2">
    <name type="scientific">Gardnerella swidsinskii</name>
    <dbReference type="NCBI Taxonomy" id="2792979"/>
    <lineage>
        <taxon>Bacteria</taxon>
        <taxon>Bacillati</taxon>
        <taxon>Actinomycetota</taxon>
        <taxon>Actinomycetes</taxon>
        <taxon>Bifidobacteriales</taxon>
        <taxon>Bifidobacteriaceae</taxon>
        <taxon>Gardnerella</taxon>
    </lineage>
</organism>
<reference evidence="2" key="1">
    <citation type="submission" date="2017-01" db="EMBL/GenBank/DDBJ databases">
        <title>Gardnerella vaginalis bacteremia associated with severe acute encephalopathy in a young female patient: Case Report and characterization of the isolate.</title>
        <authorList>
            <person name="Tankovic J."/>
            <person name="Timinskas A."/>
            <person name="Zilnyte M."/>
            <person name="Janulaitiene M."/>
            <person name="Zvirbliene A."/>
            <person name="Pleckaityte M."/>
        </authorList>
    </citation>
    <scope>NUCLEOTIDE SEQUENCE [LARGE SCALE GENOMIC DNA]</scope>
    <source>
        <strain evidence="2">GV37</strain>
    </source>
</reference>
<keyword evidence="2" id="KW-1185">Reference proteome</keyword>
<sequence length="139" mass="16656">MVAKVINEYRHILTCIKGSLAMDKKEKKERKEKLSKYVNFGNGKFKDQEIEDLEYLVENREKFDGATKTYGSSYKSFDSEGTYRVYEEETYTFHNDEEGIHIDKNLQREWDDGQKDVWESSYDTARDILKNAYRFFERD</sequence>
<dbReference type="EMBL" id="CP019058">
    <property type="protein sequence ID" value="APW18530.1"/>
    <property type="molecule type" value="Genomic_DNA"/>
</dbReference>
<accession>A0ABN4V301</accession>
<evidence type="ECO:0000313" key="1">
    <source>
        <dbReference type="EMBL" id="APW18530.1"/>
    </source>
</evidence>
<name>A0ABN4V301_9BIFI</name>